<organism evidence="2 3">
    <name type="scientific">Paraburkholderia lacunae</name>
    <dbReference type="NCBI Taxonomy" id="2211104"/>
    <lineage>
        <taxon>Bacteria</taxon>
        <taxon>Pseudomonadati</taxon>
        <taxon>Pseudomonadota</taxon>
        <taxon>Betaproteobacteria</taxon>
        <taxon>Burkholderiales</taxon>
        <taxon>Burkholderiaceae</taxon>
        <taxon>Paraburkholderia</taxon>
    </lineage>
</organism>
<dbReference type="RefSeq" id="WP_115101889.1">
    <property type="nucleotide sequence ID" value="NZ_QHKS01000010.1"/>
</dbReference>
<dbReference type="PANTHER" id="PTHR43539">
    <property type="entry name" value="FLAVIN-BINDING MONOOXYGENASE-LIKE PROTEIN (AFU_ORTHOLOGUE AFUA_4G09220)"/>
    <property type="match status" value="1"/>
</dbReference>
<dbReference type="GO" id="GO:0004497">
    <property type="term" value="F:monooxygenase activity"/>
    <property type="evidence" value="ECO:0007669"/>
    <property type="project" value="TreeGrafter"/>
</dbReference>
<accession>A0A370N7B9</accession>
<dbReference type="InterPro" id="IPR050982">
    <property type="entry name" value="Auxin_biosynth/cation_transpt"/>
</dbReference>
<reference evidence="3" key="1">
    <citation type="submission" date="2018-05" db="EMBL/GenBank/DDBJ databases">
        <authorList>
            <person name="Feng T."/>
        </authorList>
    </citation>
    <scope>NUCLEOTIDE SEQUENCE [LARGE SCALE GENOMIC DNA]</scope>
    <source>
        <strain evidence="3">S27</strain>
    </source>
</reference>
<evidence type="ECO:0000256" key="1">
    <source>
        <dbReference type="ARBA" id="ARBA00023002"/>
    </source>
</evidence>
<proteinExistence type="predicted"/>
<protein>
    <submittedName>
        <fullName evidence="2">Pyridine nucleotide-disulfide oxidoreductase</fullName>
    </submittedName>
</protein>
<dbReference type="SUPFAM" id="SSF51905">
    <property type="entry name" value="FAD/NAD(P)-binding domain"/>
    <property type="match status" value="2"/>
</dbReference>
<evidence type="ECO:0000313" key="3">
    <source>
        <dbReference type="Proteomes" id="UP000254875"/>
    </source>
</evidence>
<evidence type="ECO:0000313" key="2">
    <source>
        <dbReference type="EMBL" id="RDK01492.1"/>
    </source>
</evidence>
<dbReference type="Gene3D" id="3.50.50.60">
    <property type="entry name" value="FAD/NAD(P)-binding domain"/>
    <property type="match status" value="1"/>
</dbReference>
<comment type="caution">
    <text evidence="2">The sequence shown here is derived from an EMBL/GenBank/DDBJ whole genome shotgun (WGS) entry which is preliminary data.</text>
</comment>
<dbReference type="Pfam" id="PF13738">
    <property type="entry name" value="Pyr_redox_3"/>
    <property type="match status" value="1"/>
</dbReference>
<dbReference type="OrthoDB" id="9790219at2"/>
<dbReference type="EMBL" id="QHKS01000010">
    <property type="protein sequence ID" value="RDK01492.1"/>
    <property type="molecule type" value="Genomic_DNA"/>
</dbReference>
<keyword evidence="3" id="KW-1185">Reference proteome</keyword>
<dbReference type="AlphaFoldDB" id="A0A370N7B9"/>
<dbReference type="GO" id="GO:0050660">
    <property type="term" value="F:flavin adenine dinucleotide binding"/>
    <property type="evidence" value="ECO:0007669"/>
    <property type="project" value="TreeGrafter"/>
</dbReference>
<dbReference type="Proteomes" id="UP000254875">
    <property type="component" value="Unassembled WGS sequence"/>
</dbReference>
<keyword evidence="1" id="KW-0560">Oxidoreductase</keyword>
<dbReference type="PANTHER" id="PTHR43539:SF78">
    <property type="entry name" value="FLAVIN-CONTAINING MONOOXYGENASE"/>
    <property type="match status" value="1"/>
</dbReference>
<name>A0A370N7B9_9BURK</name>
<gene>
    <name evidence="2" type="ORF">DLM46_16860</name>
</gene>
<sequence length="370" mass="40804">MDSLKTPYSVYRRAPQDIDVAVVGGGQSALATAYFLRRAGLNYVVLDEQQSSGGAWQHDWDSLHLFSPAQWSSLPGWLMPAAGEEYPSRDHVVNYLAEYETRYNMPVRRPVHVTEVSPQENGLLVTTDRGDWLAKAVVSATGTWSHPFVPEYPGQADYRGEQLHSAHYRSPEAFRDRNVLVVGGGNSGAQILAELSQVCHVSWVTLDEPTFLPDDVDGRVLFERATERWKARSEGRPDPAPAGGLGDVVMVPPVREARERGVLTSVRPFARFVNDGVVWADGTRSPVDAVIWCTGFRPALEHLRVLNVVNATGRVDAVEGRSVVEPRLWLVGYGEWCGFASATLIGVMRSARFTAAQINQYLSSLAEQTA</sequence>
<dbReference type="NCBIfam" id="NF040505">
    <property type="entry name" value="ArsO_flavin_mono"/>
    <property type="match status" value="1"/>
</dbReference>
<dbReference type="PRINTS" id="PR00368">
    <property type="entry name" value="FADPNR"/>
</dbReference>
<dbReference type="PRINTS" id="PR00469">
    <property type="entry name" value="PNDRDTASEII"/>
</dbReference>
<dbReference type="InterPro" id="IPR036188">
    <property type="entry name" value="FAD/NAD-bd_sf"/>
</dbReference>